<dbReference type="PANTHER" id="PTHR33445">
    <property type="entry name" value="ATP SYNTHASE SUBUNIT B', CHLOROPLASTIC"/>
    <property type="match status" value="1"/>
</dbReference>
<evidence type="ECO:0000313" key="19">
    <source>
        <dbReference type="Proteomes" id="UP000317977"/>
    </source>
</evidence>
<dbReference type="CDD" id="cd06503">
    <property type="entry name" value="ATP-synt_Fo_b"/>
    <property type="match status" value="1"/>
</dbReference>
<evidence type="ECO:0000256" key="14">
    <source>
        <dbReference type="ARBA" id="ARBA00037847"/>
    </source>
</evidence>
<evidence type="ECO:0000256" key="17">
    <source>
        <dbReference type="SAM" id="MobiDB-lite"/>
    </source>
</evidence>
<keyword evidence="3 15" id="KW-1003">Cell membrane</keyword>
<evidence type="ECO:0000256" key="2">
    <source>
        <dbReference type="ARBA" id="ARBA00022448"/>
    </source>
</evidence>
<evidence type="ECO:0000256" key="16">
    <source>
        <dbReference type="SAM" id="Coils"/>
    </source>
</evidence>
<evidence type="ECO:0000256" key="6">
    <source>
        <dbReference type="ARBA" id="ARBA00022781"/>
    </source>
</evidence>
<sequence>MRISFRGSDAVCLGIFLMILKGHSMLSVFGRPLVVLSLFLLVANFPSSFALADETVKAAEADHDHEGHDHDGDAADHADQDAGHADAGHSDEAGTPPLLQFDFGSAVCNLAIFLGVLAILSKFVWPVILGGLKAREDKIFGELTEAAKANAEAKALLDDYQSKIDEASTKVQSMLAEARKDSETAGQRIVDDAKAEAERQRERALSDIETAKKVAIADLAGQTSDMAIGLAKSVVGRELNSGDHAELIRQSLERLPSNN</sequence>
<dbReference type="Pfam" id="PF00430">
    <property type="entry name" value="ATP-synt_B"/>
    <property type="match status" value="1"/>
</dbReference>
<keyword evidence="10 15" id="KW-0066">ATP synthesis</keyword>
<dbReference type="EMBL" id="SJPX01000002">
    <property type="protein sequence ID" value="TWU55278.1"/>
    <property type="molecule type" value="Genomic_DNA"/>
</dbReference>
<keyword evidence="7 15" id="KW-1133">Transmembrane helix</keyword>
<evidence type="ECO:0000256" key="13">
    <source>
        <dbReference type="ARBA" id="ARBA00026054"/>
    </source>
</evidence>
<dbReference type="InterPro" id="IPR005864">
    <property type="entry name" value="ATP_synth_F0_bsu_bac"/>
</dbReference>
<protein>
    <recommendedName>
        <fullName evidence="15">ATP synthase subunit b</fullName>
    </recommendedName>
    <alternativeName>
        <fullName evidence="15">ATP synthase F(0) sector subunit b</fullName>
    </alternativeName>
    <alternativeName>
        <fullName evidence="15">ATPase subunit I</fullName>
    </alternativeName>
    <alternativeName>
        <fullName evidence="15">F-type ATPase subunit b</fullName>
        <shortName evidence="15">F-ATPase subunit b</shortName>
    </alternativeName>
</protein>
<evidence type="ECO:0000256" key="12">
    <source>
        <dbReference type="ARBA" id="ARBA00025614"/>
    </source>
</evidence>
<evidence type="ECO:0000256" key="9">
    <source>
        <dbReference type="ARBA" id="ARBA00023136"/>
    </source>
</evidence>
<evidence type="ECO:0000256" key="1">
    <source>
        <dbReference type="ARBA" id="ARBA00005513"/>
    </source>
</evidence>
<evidence type="ECO:0000256" key="10">
    <source>
        <dbReference type="ARBA" id="ARBA00023310"/>
    </source>
</evidence>
<organism evidence="18 19">
    <name type="scientific">Rubripirellula reticaptiva</name>
    <dbReference type="NCBI Taxonomy" id="2528013"/>
    <lineage>
        <taxon>Bacteria</taxon>
        <taxon>Pseudomonadati</taxon>
        <taxon>Planctomycetota</taxon>
        <taxon>Planctomycetia</taxon>
        <taxon>Pirellulales</taxon>
        <taxon>Pirellulaceae</taxon>
        <taxon>Rubripirellula</taxon>
    </lineage>
</organism>
<name>A0A5C6F1P6_9BACT</name>
<gene>
    <name evidence="18" type="primary">atpF_1</name>
    <name evidence="15" type="synonym">atpF</name>
    <name evidence="18" type="ORF">Poly59_15750</name>
</gene>
<keyword evidence="8 15" id="KW-0406">Ion transport</keyword>
<dbReference type="GO" id="GO:0005886">
    <property type="term" value="C:plasma membrane"/>
    <property type="evidence" value="ECO:0007669"/>
    <property type="project" value="UniProtKB-SubCell"/>
</dbReference>
<feature type="coiled-coil region" evidence="16">
    <location>
        <begin position="143"/>
        <end position="214"/>
    </location>
</feature>
<dbReference type="AlphaFoldDB" id="A0A5C6F1P6"/>
<dbReference type="NCBIfam" id="TIGR01144">
    <property type="entry name" value="ATP_synt_b"/>
    <property type="match status" value="1"/>
</dbReference>
<evidence type="ECO:0000256" key="5">
    <source>
        <dbReference type="ARBA" id="ARBA00022692"/>
    </source>
</evidence>
<accession>A0A5C6F1P6</accession>
<evidence type="ECO:0000256" key="11">
    <source>
        <dbReference type="ARBA" id="ARBA00025198"/>
    </source>
</evidence>
<dbReference type="GO" id="GO:0045259">
    <property type="term" value="C:proton-transporting ATP synthase complex"/>
    <property type="evidence" value="ECO:0007669"/>
    <property type="project" value="UniProtKB-KW"/>
</dbReference>
<reference evidence="18 19" key="1">
    <citation type="submission" date="2019-02" db="EMBL/GenBank/DDBJ databases">
        <title>Deep-cultivation of Planctomycetes and their phenomic and genomic characterization uncovers novel biology.</title>
        <authorList>
            <person name="Wiegand S."/>
            <person name="Jogler M."/>
            <person name="Boedeker C."/>
            <person name="Pinto D."/>
            <person name="Vollmers J."/>
            <person name="Rivas-Marin E."/>
            <person name="Kohn T."/>
            <person name="Peeters S.H."/>
            <person name="Heuer A."/>
            <person name="Rast P."/>
            <person name="Oberbeckmann S."/>
            <person name="Bunk B."/>
            <person name="Jeske O."/>
            <person name="Meyerdierks A."/>
            <person name="Storesund J.E."/>
            <person name="Kallscheuer N."/>
            <person name="Luecker S."/>
            <person name="Lage O.M."/>
            <person name="Pohl T."/>
            <person name="Merkel B.J."/>
            <person name="Hornburger P."/>
            <person name="Mueller R.-W."/>
            <person name="Bruemmer F."/>
            <person name="Labrenz M."/>
            <person name="Spormann A.M."/>
            <person name="Op Den Camp H."/>
            <person name="Overmann J."/>
            <person name="Amann R."/>
            <person name="Jetten M.S.M."/>
            <person name="Mascher T."/>
            <person name="Medema M.H."/>
            <person name="Devos D.P."/>
            <person name="Kaster A.-K."/>
            <person name="Ovreas L."/>
            <person name="Rohde M."/>
            <person name="Galperin M.Y."/>
            <person name="Jogler C."/>
        </authorList>
    </citation>
    <scope>NUCLEOTIDE SEQUENCE [LARGE SCALE GENOMIC DNA]</scope>
    <source>
        <strain evidence="18 19">Poly59</strain>
    </source>
</reference>
<keyword evidence="19" id="KW-1185">Reference proteome</keyword>
<dbReference type="PANTHER" id="PTHR33445:SF1">
    <property type="entry name" value="ATP SYNTHASE SUBUNIT B"/>
    <property type="match status" value="1"/>
</dbReference>
<dbReference type="GO" id="GO:0012505">
    <property type="term" value="C:endomembrane system"/>
    <property type="evidence" value="ECO:0007669"/>
    <property type="project" value="UniProtKB-SubCell"/>
</dbReference>
<comment type="subcellular location">
    <subcellularLocation>
        <location evidence="15">Cell membrane</location>
        <topology evidence="15">Single-pass membrane protein</topology>
    </subcellularLocation>
    <subcellularLocation>
        <location evidence="14">Endomembrane system</location>
        <topology evidence="14">Single-pass membrane protein</topology>
    </subcellularLocation>
</comment>
<comment type="similarity">
    <text evidence="1 15">Belongs to the ATPase B chain family.</text>
</comment>
<evidence type="ECO:0000256" key="15">
    <source>
        <dbReference type="HAMAP-Rule" id="MF_01398"/>
    </source>
</evidence>
<keyword evidence="16" id="KW-0175">Coiled coil</keyword>
<dbReference type="InterPro" id="IPR002146">
    <property type="entry name" value="ATP_synth_b/b'su_bac/chlpt"/>
</dbReference>
<keyword evidence="5 15" id="KW-0812">Transmembrane</keyword>
<feature type="transmembrane region" description="Helical" evidence="15">
    <location>
        <begin position="103"/>
        <end position="125"/>
    </location>
</feature>
<comment type="caution">
    <text evidence="18">The sequence shown here is derived from an EMBL/GenBank/DDBJ whole genome shotgun (WGS) entry which is preliminary data.</text>
</comment>
<keyword evidence="4 15" id="KW-0138">CF(0)</keyword>
<keyword evidence="2 15" id="KW-0813">Transport</keyword>
<dbReference type="GO" id="GO:0046933">
    <property type="term" value="F:proton-transporting ATP synthase activity, rotational mechanism"/>
    <property type="evidence" value="ECO:0007669"/>
    <property type="project" value="UniProtKB-UniRule"/>
</dbReference>
<evidence type="ECO:0000256" key="4">
    <source>
        <dbReference type="ARBA" id="ARBA00022547"/>
    </source>
</evidence>
<comment type="function">
    <text evidence="12">Component of the F(0) channel, it forms part of the peripheral stalk, linking F(1) to F(0). The b'-subunit is a diverged and duplicated form of b found in plants and photosynthetic bacteria.</text>
</comment>
<comment type="function">
    <text evidence="11 15">F(1)F(0) ATP synthase produces ATP from ADP in the presence of a proton or sodium gradient. F-type ATPases consist of two structural domains, F(1) containing the extramembraneous catalytic core and F(0) containing the membrane proton channel, linked together by a central stalk and a peripheral stalk. During catalysis, ATP synthesis in the catalytic domain of F(1) is coupled via a rotary mechanism of the central stalk subunits to proton translocation.</text>
</comment>
<evidence type="ECO:0000256" key="3">
    <source>
        <dbReference type="ARBA" id="ARBA00022475"/>
    </source>
</evidence>
<dbReference type="InterPro" id="IPR050059">
    <property type="entry name" value="ATP_synthase_B_chain"/>
</dbReference>
<comment type="subunit">
    <text evidence="13">F-type ATPases have 2 components, F(1) - the catalytic core - and F(0) - the membrane proton channel. F(1) has five subunits: alpha(3), beta(3), gamma(1), delta(1), epsilon(1). F(0) has four main subunits: a(1), b(2) and c(10-14). The alpha and beta chains form an alternating ring which encloses part of the gamma chain. F(1) is attached to F(0) by a central stalk formed by the gamma and epsilon chains, while a peripheral stalk is formed by the delta and b chains.</text>
</comment>
<keyword evidence="9 15" id="KW-0472">Membrane</keyword>
<feature type="region of interest" description="Disordered" evidence="17">
    <location>
        <begin position="60"/>
        <end position="91"/>
    </location>
</feature>
<evidence type="ECO:0000256" key="7">
    <source>
        <dbReference type="ARBA" id="ARBA00022989"/>
    </source>
</evidence>
<dbReference type="HAMAP" id="MF_01398">
    <property type="entry name" value="ATP_synth_b_bprime"/>
    <property type="match status" value="1"/>
</dbReference>
<evidence type="ECO:0000256" key="8">
    <source>
        <dbReference type="ARBA" id="ARBA00023065"/>
    </source>
</evidence>
<dbReference type="GO" id="GO:0046961">
    <property type="term" value="F:proton-transporting ATPase activity, rotational mechanism"/>
    <property type="evidence" value="ECO:0007669"/>
    <property type="project" value="TreeGrafter"/>
</dbReference>
<evidence type="ECO:0000313" key="18">
    <source>
        <dbReference type="EMBL" id="TWU55278.1"/>
    </source>
</evidence>
<comment type="subunit">
    <text evidence="15">F-type ATPases have 2 components, F(1) - the catalytic core - and F(0) - the membrane proton channel. F(1) has five subunits: alpha(3), beta(3), gamma(1), delta(1), epsilon(1). F(0) has three main subunits: a(1), b(2) and c(10-14). The alpha and beta chains form an alternating ring which encloses part of the gamma chain. F(1) is attached to F(0) by a central stalk formed by the gamma and epsilon chains, while a peripheral stalk is formed by the delta and b chains.</text>
</comment>
<proteinExistence type="inferred from homology"/>
<keyword evidence="6 15" id="KW-0375">Hydrogen ion transport</keyword>
<dbReference type="Proteomes" id="UP000317977">
    <property type="component" value="Unassembled WGS sequence"/>
</dbReference>